<sequence length="394" mass="39856">MVIRLGIFRASIFGASLLLPAVGFIPCCTVAQAQVAAGPKIGTVTTISGSTLTLMTDSKQQITVTVADGARVLQLAPGSKDLKSAQTITLGDVSKGDRILVSGQPGSDGISFTASRVILMKAQDIAQVHAKEQADWQSRGTGGLVSAVDDGSGTITVSIGAKKVAVQTSSATTFRRYSGGSVKFEDAQPSNLSEIHAGDQVRVLGAKSDDGSSIKAEIIVSGSFLHLAGMIATMNAANGTFTIKDLATKKTMTVKVTADSDVRKLPPQAAARIAARAKGAAPSAGHPGAGNARPAQASAPAPEGGEEQRRSAGMDLSQMLSRLPTQTLADLKVGDAVMIVASQPDTGSPNVSAVTLLSGVEPILSATPNGAATMSLSPWQVGGGEPDAGGGSSQ</sequence>
<dbReference type="RefSeq" id="WP_229739426.1">
    <property type="nucleotide sequence ID" value="NZ_BMGT01000004.1"/>
</dbReference>
<reference evidence="4" key="1">
    <citation type="journal article" date="2014" name="Int. J. Syst. Evol. Microbiol.">
        <title>Complete genome sequence of Corynebacterium casei LMG S-19264T (=DSM 44701T), isolated from a smear-ripened cheese.</title>
        <authorList>
            <consortium name="US DOE Joint Genome Institute (JGI-PGF)"/>
            <person name="Walter F."/>
            <person name="Albersmeier A."/>
            <person name="Kalinowski J."/>
            <person name="Ruckert C."/>
        </authorList>
    </citation>
    <scope>NUCLEOTIDE SEQUENCE</scope>
    <source>
        <strain evidence="4">CGMCC 1.12997</strain>
    </source>
</reference>
<evidence type="ECO:0000256" key="2">
    <source>
        <dbReference type="SAM" id="SignalP"/>
    </source>
</evidence>
<feature type="chain" id="PRO_5037781143" description="DUF5666 domain-containing protein" evidence="2">
    <location>
        <begin position="34"/>
        <end position="394"/>
    </location>
</feature>
<dbReference type="Proteomes" id="UP000647241">
    <property type="component" value="Unassembled WGS sequence"/>
</dbReference>
<name>A0A917MCS3_9BACT</name>
<evidence type="ECO:0000313" key="4">
    <source>
        <dbReference type="EMBL" id="GGG88936.1"/>
    </source>
</evidence>
<comment type="caution">
    <text evidence="4">The sequence shown here is derived from an EMBL/GenBank/DDBJ whole genome shotgun (WGS) entry which is preliminary data.</text>
</comment>
<accession>A0A917MCS3</accession>
<protein>
    <recommendedName>
        <fullName evidence="3">DUF5666 domain-containing protein</fullName>
    </recommendedName>
</protein>
<evidence type="ECO:0000259" key="3">
    <source>
        <dbReference type="Pfam" id="PF18914"/>
    </source>
</evidence>
<dbReference type="InterPro" id="IPR043724">
    <property type="entry name" value="DUF5666"/>
</dbReference>
<dbReference type="AlphaFoldDB" id="A0A917MCS3"/>
<reference evidence="4" key="2">
    <citation type="submission" date="2020-09" db="EMBL/GenBank/DDBJ databases">
        <authorList>
            <person name="Sun Q."/>
            <person name="Zhou Y."/>
        </authorList>
    </citation>
    <scope>NUCLEOTIDE SEQUENCE</scope>
    <source>
        <strain evidence="4">CGMCC 1.12997</strain>
    </source>
</reference>
<proteinExistence type="predicted"/>
<dbReference type="EMBL" id="BMGT01000004">
    <property type="protein sequence ID" value="GGG88936.1"/>
    <property type="molecule type" value="Genomic_DNA"/>
</dbReference>
<keyword evidence="5" id="KW-1185">Reference proteome</keyword>
<keyword evidence="2" id="KW-0732">Signal</keyword>
<feature type="region of interest" description="Disordered" evidence="1">
    <location>
        <begin position="375"/>
        <end position="394"/>
    </location>
</feature>
<feature type="region of interest" description="Disordered" evidence="1">
    <location>
        <begin position="272"/>
        <end position="313"/>
    </location>
</feature>
<organism evidence="4 5">
    <name type="scientific">Edaphobacter dinghuensis</name>
    <dbReference type="NCBI Taxonomy" id="1560005"/>
    <lineage>
        <taxon>Bacteria</taxon>
        <taxon>Pseudomonadati</taxon>
        <taxon>Acidobacteriota</taxon>
        <taxon>Terriglobia</taxon>
        <taxon>Terriglobales</taxon>
        <taxon>Acidobacteriaceae</taxon>
        <taxon>Edaphobacter</taxon>
    </lineage>
</organism>
<evidence type="ECO:0000256" key="1">
    <source>
        <dbReference type="SAM" id="MobiDB-lite"/>
    </source>
</evidence>
<evidence type="ECO:0000313" key="5">
    <source>
        <dbReference type="Proteomes" id="UP000647241"/>
    </source>
</evidence>
<feature type="signal peptide" evidence="2">
    <location>
        <begin position="1"/>
        <end position="33"/>
    </location>
</feature>
<feature type="compositionally biased region" description="Low complexity" evidence="1">
    <location>
        <begin position="272"/>
        <end position="292"/>
    </location>
</feature>
<feature type="domain" description="DUF5666" evidence="3">
    <location>
        <begin position="143"/>
        <end position="213"/>
    </location>
</feature>
<gene>
    <name evidence="4" type="ORF">GCM10011585_36320</name>
</gene>
<feature type="compositionally biased region" description="Gly residues" evidence="1">
    <location>
        <begin position="381"/>
        <end position="394"/>
    </location>
</feature>
<dbReference type="Pfam" id="PF18914">
    <property type="entry name" value="DUF5666"/>
    <property type="match status" value="1"/>
</dbReference>